<accession>A0AAD4QNL2</accession>
<feature type="signal peptide" evidence="2">
    <location>
        <begin position="1"/>
        <end position="22"/>
    </location>
</feature>
<keyword evidence="4" id="KW-1185">Reference proteome</keyword>
<evidence type="ECO:0000313" key="4">
    <source>
        <dbReference type="Proteomes" id="UP001203297"/>
    </source>
</evidence>
<keyword evidence="1" id="KW-0812">Transmembrane</keyword>
<evidence type="ECO:0000256" key="2">
    <source>
        <dbReference type="SAM" id="SignalP"/>
    </source>
</evidence>
<reference evidence="3" key="1">
    <citation type="journal article" date="2022" name="New Phytol.">
        <title>Evolutionary transition to the ectomycorrhizal habit in the genomes of a hyperdiverse lineage of mushroom-forming fungi.</title>
        <authorList>
            <person name="Looney B."/>
            <person name="Miyauchi S."/>
            <person name="Morin E."/>
            <person name="Drula E."/>
            <person name="Courty P.E."/>
            <person name="Kohler A."/>
            <person name="Kuo A."/>
            <person name="LaButti K."/>
            <person name="Pangilinan J."/>
            <person name="Lipzen A."/>
            <person name="Riley R."/>
            <person name="Andreopoulos W."/>
            <person name="He G."/>
            <person name="Johnson J."/>
            <person name="Nolan M."/>
            <person name="Tritt A."/>
            <person name="Barry K.W."/>
            <person name="Grigoriev I.V."/>
            <person name="Nagy L.G."/>
            <person name="Hibbett D."/>
            <person name="Henrissat B."/>
            <person name="Matheny P.B."/>
            <person name="Labbe J."/>
            <person name="Martin F.M."/>
        </authorList>
    </citation>
    <scope>NUCLEOTIDE SEQUENCE</scope>
    <source>
        <strain evidence="3">BPL690</strain>
    </source>
</reference>
<organism evidence="3 4">
    <name type="scientific">Multifurca ochricompacta</name>
    <dbReference type="NCBI Taxonomy" id="376703"/>
    <lineage>
        <taxon>Eukaryota</taxon>
        <taxon>Fungi</taxon>
        <taxon>Dikarya</taxon>
        <taxon>Basidiomycota</taxon>
        <taxon>Agaricomycotina</taxon>
        <taxon>Agaricomycetes</taxon>
        <taxon>Russulales</taxon>
        <taxon>Russulaceae</taxon>
        <taxon>Multifurca</taxon>
    </lineage>
</organism>
<keyword evidence="2" id="KW-0732">Signal</keyword>
<proteinExistence type="predicted"/>
<feature type="transmembrane region" description="Helical" evidence="1">
    <location>
        <begin position="46"/>
        <end position="66"/>
    </location>
</feature>
<keyword evidence="1" id="KW-1133">Transmembrane helix</keyword>
<keyword evidence="1" id="KW-0472">Membrane</keyword>
<name>A0AAD4QNL2_9AGAM</name>
<dbReference type="Proteomes" id="UP001203297">
    <property type="component" value="Unassembled WGS sequence"/>
</dbReference>
<feature type="chain" id="PRO_5041920009" evidence="2">
    <location>
        <begin position="23"/>
        <end position="112"/>
    </location>
</feature>
<sequence length="112" mass="11739">MRAVAATTVLCLAASIVPSCTAATIHSERAGAAPPASLGKTAASSIISTAVSILAGTGLTTLFSHIGQKKQGSRREVLEYIEARLNQELAARAYKRELLSSILDMRALNELD</sequence>
<evidence type="ECO:0000313" key="3">
    <source>
        <dbReference type="EMBL" id="KAI0301131.1"/>
    </source>
</evidence>
<dbReference type="EMBL" id="WTXG01000015">
    <property type="protein sequence ID" value="KAI0301131.1"/>
    <property type="molecule type" value="Genomic_DNA"/>
</dbReference>
<protein>
    <submittedName>
        <fullName evidence="3">Uncharacterized protein</fullName>
    </submittedName>
</protein>
<gene>
    <name evidence="3" type="ORF">B0F90DRAFT_1668006</name>
</gene>
<dbReference type="AlphaFoldDB" id="A0AAD4QNL2"/>
<evidence type="ECO:0000256" key="1">
    <source>
        <dbReference type="SAM" id="Phobius"/>
    </source>
</evidence>
<comment type="caution">
    <text evidence="3">The sequence shown here is derived from an EMBL/GenBank/DDBJ whole genome shotgun (WGS) entry which is preliminary data.</text>
</comment>